<dbReference type="HAMAP" id="MF_01808">
    <property type="entry name" value="Recomb_XerC_XerD"/>
    <property type="match status" value="1"/>
</dbReference>
<evidence type="ECO:0000313" key="12">
    <source>
        <dbReference type="EMBL" id="SMY12510.1"/>
    </source>
</evidence>
<evidence type="ECO:0000256" key="2">
    <source>
        <dbReference type="ARBA" id="ARBA00022490"/>
    </source>
</evidence>
<reference evidence="13" key="1">
    <citation type="submission" date="2017-03" db="EMBL/GenBank/DDBJ databases">
        <authorList>
            <person name="Monnet C."/>
        </authorList>
    </citation>
    <scope>NUCLEOTIDE SEQUENCE [LARGE SCALE GENOMIC DNA]</scope>
    <source>
        <strain evidence="13">SJ5-8</strain>
    </source>
</reference>
<dbReference type="Proteomes" id="UP000234462">
    <property type="component" value="Unassembled WGS sequence"/>
</dbReference>
<keyword evidence="4 9" id="KW-0159">Chromosome partition</keyword>
<dbReference type="Pfam" id="PF00589">
    <property type="entry name" value="Phage_integrase"/>
    <property type="match status" value="1"/>
</dbReference>
<evidence type="ECO:0000259" key="11">
    <source>
        <dbReference type="PROSITE" id="PS51900"/>
    </source>
</evidence>
<keyword evidence="3 9" id="KW-0132">Cell division</keyword>
<accession>A0A2H1L6Y7</accession>
<dbReference type="PANTHER" id="PTHR30349">
    <property type="entry name" value="PHAGE INTEGRASE-RELATED"/>
    <property type="match status" value="1"/>
</dbReference>
<evidence type="ECO:0000256" key="7">
    <source>
        <dbReference type="ARBA" id="ARBA00023172"/>
    </source>
</evidence>
<dbReference type="InterPro" id="IPR013762">
    <property type="entry name" value="Integrase-like_cat_sf"/>
</dbReference>
<feature type="active site" evidence="9">
    <location>
        <position position="171"/>
    </location>
</feature>
<dbReference type="Pfam" id="PF02899">
    <property type="entry name" value="Phage_int_SAM_1"/>
    <property type="match status" value="1"/>
</dbReference>
<dbReference type="GO" id="GO:0009037">
    <property type="term" value="F:tyrosine-based site-specific recombinase activity"/>
    <property type="evidence" value="ECO:0007669"/>
    <property type="project" value="UniProtKB-UniRule"/>
</dbReference>
<dbReference type="InterPro" id="IPR050090">
    <property type="entry name" value="Tyrosine_recombinase_XerCD"/>
</dbReference>
<keyword evidence="5 9" id="KW-0229">DNA integration</keyword>
<keyword evidence="13" id="KW-1185">Reference proteome</keyword>
<dbReference type="InterPro" id="IPR004107">
    <property type="entry name" value="Integrase_SAM-like_N"/>
</dbReference>
<dbReference type="InterPro" id="IPR044068">
    <property type="entry name" value="CB"/>
</dbReference>
<feature type="active site" evidence="9">
    <location>
        <position position="296"/>
    </location>
</feature>
<dbReference type="NCBIfam" id="NF001399">
    <property type="entry name" value="PRK00283.1"/>
    <property type="match status" value="1"/>
</dbReference>
<dbReference type="InterPro" id="IPR002104">
    <property type="entry name" value="Integrase_catalytic"/>
</dbReference>
<feature type="active site" evidence="9">
    <location>
        <position position="195"/>
    </location>
</feature>
<proteinExistence type="inferred from homology"/>
<evidence type="ECO:0000256" key="3">
    <source>
        <dbReference type="ARBA" id="ARBA00022618"/>
    </source>
</evidence>
<dbReference type="PROSITE" id="PS51900">
    <property type="entry name" value="CB"/>
    <property type="match status" value="1"/>
</dbReference>
<comment type="subunit">
    <text evidence="9">Forms a cyclic heterotetrameric complex composed of two molecules of XerC and two molecules of XerD.</text>
</comment>
<protein>
    <recommendedName>
        <fullName evidence="9">Tyrosine recombinase XerC</fullName>
    </recommendedName>
</protein>
<sequence>MRRGRAAGSDVARHGAELLHEVAAPLHDPVADYLAHIELERGLSRNTVDAYARDLSRYIQWLHERGVSGFAEVTEEDLLAFRSELGSARLAAASQARIGVAVRRLHDHLLGEGRVDGDPAAALPPPRQADSLPSALTVEQIEALLATTDGEEPVQRRAAALLELLYGTGARISEAVGLDLDDLDLARGTVRLYGKGSRERLVPVGSHARAALDAWIVRDRPRFADRRAQASDRAGAVFLNQRGGRLSRQSAWTLVRRAAGLAGVDDVTPHTLRHSFATHLLEGGADIRVVQELLGHASVVTTQIYTRVTAQTLREVYASSHPRAR</sequence>
<dbReference type="GO" id="GO:0007059">
    <property type="term" value="P:chromosome segregation"/>
    <property type="evidence" value="ECO:0007669"/>
    <property type="project" value="UniProtKB-UniRule"/>
</dbReference>
<dbReference type="GO" id="GO:0005737">
    <property type="term" value="C:cytoplasm"/>
    <property type="evidence" value="ECO:0007669"/>
    <property type="project" value="UniProtKB-SubCell"/>
</dbReference>
<keyword evidence="2 9" id="KW-0963">Cytoplasm</keyword>
<dbReference type="AlphaFoldDB" id="A0A2H1L6Y7"/>
<evidence type="ECO:0000259" key="10">
    <source>
        <dbReference type="PROSITE" id="PS51898"/>
    </source>
</evidence>
<dbReference type="EMBL" id="FXZM01000010">
    <property type="protein sequence ID" value="SMY12510.1"/>
    <property type="molecule type" value="Genomic_DNA"/>
</dbReference>
<dbReference type="PANTHER" id="PTHR30349:SF81">
    <property type="entry name" value="TYROSINE RECOMBINASE XERC"/>
    <property type="match status" value="1"/>
</dbReference>
<dbReference type="SUPFAM" id="SSF56349">
    <property type="entry name" value="DNA breaking-rejoining enzymes"/>
    <property type="match status" value="1"/>
</dbReference>
<comment type="subcellular location">
    <subcellularLocation>
        <location evidence="1 9">Cytoplasm</location>
    </subcellularLocation>
</comment>
<dbReference type="SUPFAM" id="SSF47823">
    <property type="entry name" value="lambda integrase-like, N-terminal domain"/>
    <property type="match status" value="1"/>
</dbReference>
<evidence type="ECO:0000256" key="8">
    <source>
        <dbReference type="ARBA" id="ARBA00023306"/>
    </source>
</evidence>
<dbReference type="GO" id="GO:0006313">
    <property type="term" value="P:DNA transposition"/>
    <property type="evidence" value="ECO:0007669"/>
    <property type="project" value="UniProtKB-UniRule"/>
</dbReference>
<dbReference type="PROSITE" id="PS51898">
    <property type="entry name" value="TYR_RECOMBINASE"/>
    <property type="match status" value="1"/>
</dbReference>
<comment type="similarity">
    <text evidence="9">Belongs to the 'phage' integrase family. XerC subfamily.</text>
</comment>
<evidence type="ECO:0000256" key="6">
    <source>
        <dbReference type="ARBA" id="ARBA00023125"/>
    </source>
</evidence>
<dbReference type="InterPro" id="IPR011010">
    <property type="entry name" value="DNA_brk_join_enz"/>
</dbReference>
<keyword evidence="8 9" id="KW-0131">Cell cycle</keyword>
<feature type="domain" description="Core-binding (CB)" evidence="11">
    <location>
        <begin position="24"/>
        <end position="110"/>
    </location>
</feature>
<feature type="active site" evidence="9">
    <location>
        <position position="273"/>
    </location>
</feature>
<evidence type="ECO:0000313" key="13">
    <source>
        <dbReference type="Proteomes" id="UP000234462"/>
    </source>
</evidence>
<organism evidence="12 13">
    <name type="scientific">Brevibacterium jeotgali</name>
    <dbReference type="NCBI Taxonomy" id="1262550"/>
    <lineage>
        <taxon>Bacteria</taxon>
        <taxon>Bacillati</taxon>
        <taxon>Actinomycetota</taxon>
        <taxon>Actinomycetes</taxon>
        <taxon>Micrococcales</taxon>
        <taxon>Brevibacteriaceae</taxon>
        <taxon>Brevibacterium</taxon>
    </lineage>
</organism>
<dbReference type="Gene3D" id="1.10.443.10">
    <property type="entry name" value="Intergrase catalytic core"/>
    <property type="match status" value="1"/>
</dbReference>
<dbReference type="GO" id="GO:0051301">
    <property type="term" value="P:cell division"/>
    <property type="evidence" value="ECO:0007669"/>
    <property type="project" value="UniProtKB-KW"/>
</dbReference>
<feature type="domain" description="Tyr recombinase" evidence="10">
    <location>
        <begin position="131"/>
        <end position="318"/>
    </location>
</feature>
<evidence type="ECO:0000256" key="5">
    <source>
        <dbReference type="ARBA" id="ARBA00022908"/>
    </source>
</evidence>
<dbReference type="Gene3D" id="1.10.150.130">
    <property type="match status" value="1"/>
</dbReference>
<keyword evidence="6 9" id="KW-0238">DNA-binding</keyword>
<evidence type="ECO:0000256" key="4">
    <source>
        <dbReference type="ARBA" id="ARBA00022829"/>
    </source>
</evidence>
<dbReference type="InterPro" id="IPR010998">
    <property type="entry name" value="Integrase_recombinase_N"/>
</dbReference>
<keyword evidence="7 9" id="KW-0233">DNA recombination</keyword>
<evidence type="ECO:0000256" key="9">
    <source>
        <dbReference type="HAMAP-Rule" id="MF_01808"/>
    </source>
</evidence>
<dbReference type="CDD" id="cd00798">
    <property type="entry name" value="INT_XerDC_C"/>
    <property type="match status" value="1"/>
</dbReference>
<name>A0A2H1L6Y7_9MICO</name>
<dbReference type="GO" id="GO:0003677">
    <property type="term" value="F:DNA binding"/>
    <property type="evidence" value="ECO:0007669"/>
    <property type="project" value="UniProtKB-UniRule"/>
</dbReference>
<feature type="active site" description="O-(3'-phospho-DNA)-tyrosine intermediate" evidence="9">
    <location>
        <position position="305"/>
    </location>
</feature>
<gene>
    <name evidence="9" type="primary">xerC</name>
    <name evidence="12" type="ORF">BJEO58_02107</name>
</gene>
<evidence type="ECO:0000256" key="1">
    <source>
        <dbReference type="ARBA" id="ARBA00004496"/>
    </source>
</evidence>
<feature type="active site" evidence="9">
    <location>
        <position position="270"/>
    </location>
</feature>
<dbReference type="InterPro" id="IPR023009">
    <property type="entry name" value="Tyrosine_recombinase_XerC/XerD"/>
</dbReference>
<comment type="function">
    <text evidence="9">Site-specific tyrosine recombinase, which acts by catalyzing the cutting and rejoining of the recombining DNA molecules. The XerC-XerD complex is essential to convert dimers of the bacterial chromosome into monomers to permit their segregation at cell division. It also contributes to the segregational stability of plasmids.</text>
</comment>